<accession>A0A7J6MC18</accession>
<dbReference type="Proteomes" id="UP000591131">
    <property type="component" value="Unassembled WGS sequence"/>
</dbReference>
<reference evidence="2 3" key="1">
    <citation type="submission" date="2020-04" db="EMBL/GenBank/DDBJ databases">
        <title>Perkinsus chesapeaki whole genome sequence.</title>
        <authorList>
            <person name="Bogema D.R."/>
        </authorList>
    </citation>
    <scope>NUCLEOTIDE SEQUENCE [LARGE SCALE GENOMIC DNA]</scope>
    <source>
        <strain evidence="2">ATCC PRA-425</strain>
    </source>
</reference>
<evidence type="ECO:0000313" key="2">
    <source>
        <dbReference type="EMBL" id="KAF4668720.1"/>
    </source>
</evidence>
<dbReference type="AlphaFoldDB" id="A0A7J6MC18"/>
<evidence type="ECO:0000313" key="3">
    <source>
        <dbReference type="Proteomes" id="UP000591131"/>
    </source>
</evidence>
<sequence length="140" mass="15598">MTILFTFFTSTIAAVMSEGLRRSLQATPRPSGAYVSNDPEASGQLTFNAGTFDMNIMVLGCHIAVQGLQYTPVFVEEVDYDIQVTYGGTDLAQKVAACNNPRIVIDDFDTLYFFYDPSTDTNAIEMHSTTEEWDGRFEHD</sequence>
<proteinExistence type="predicted"/>
<feature type="chain" id="PRO_5029494076" evidence="1">
    <location>
        <begin position="18"/>
        <end position="140"/>
    </location>
</feature>
<evidence type="ECO:0000256" key="1">
    <source>
        <dbReference type="SAM" id="SignalP"/>
    </source>
</evidence>
<organism evidence="2 3">
    <name type="scientific">Perkinsus chesapeaki</name>
    <name type="common">Clam parasite</name>
    <name type="synonym">Perkinsus andrewsi</name>
    <dbReference type="NCBI Taxonomy" id="330153"/>
    <lineage>
        <taxon>Eukaryota</taxon>
        <taxon>Sar</taxon>
        <taxon>Alveolata</taxon>
        <taxon>Perkinsozoa</taxon>
        <taxon>Perkinsea</taxon>
        <taxon>Perkinsida</taxon>
        <taxon>Perkinsidae</taxon>
        <taxon>Perkinsus</taxon>
    </lineage>
</organism>
<name>A0A7J6MC18_PERCH</name>
<gene>
    <name evidence="2" type="ORF">FOL47_002895</name>
</gene>
<comment type="caution">
    <text evidence="2">The sequence shown here is derived from an EMBL/GenBank/DDBJ whole genome shotgun (WGS) entry which is preliminary data.</text>
</comment>
<protein>
    <submittedName>
        <fullName evidence="2">Uncharacterized protein</fullName>
    </submittedName>
</protein>
<dbReference type="OrthoDB" id="10362557at2759"/>
<feature type="signal peptide" evidence="1">
    <location>
        <begin position="1"/>
        <end position="17"/>
    </location>
</feature>
<dbReference type="EMBL" id="JAAPAO010000185">
    <property type="protein sequence ID" value="KAF4668720.1"/>
    <property type="molecule type" value="Genomic_DNA"/>
</dbReference>
<keyword evidence="3" id="KW-1185">Reference proteome</keyword>
<keyword evidence="1" id="KW-0732">Signal</keyword>